<dbReference type="RefSeq" id="XP_040751893.1">
    <property type="nucleotide sequence ID" value="XM_040900754.1"/>
</dbReference>
<evidence type="ECO:0000313" key="1">
    <source>
        <dbReference type="EMBL" id="PTU20501.1"/>
    </source>
</evidence>
<accession>A0A2T5LW42</accession>
<proteinExistence type="predicted"/>
<evidence type="ECO:0000313" key="2">
    <source>
        <dbReference type="Proteomes" id="UP000244073"/>
    </source>
</evidence>
<dbReference type="Proteomes" id="UP000244073">
    <property type="component" value="Unassembled WGS sequence"/>
</dbReference>
<reference evidence="1 2" key="1">
    <citation type="journal article" date="2018" name="Proc. Natl. Acad. Sci. U.S.A.">
        <title>Linking secondary metabolites to gene clusters through genome sequencing of six diverse Aspergillus species.</title>
        <authorList>
            <person name="Kaerboelling I."/>
            <person name="Vesth T.C."/>
            <person name="Frisvad J.C."/>
            <person name="Nybo J.L."/>
            <person name="Theobald S."/>
            <person name="Kuo A."/>
            <person name="Bowyer P."/>
            <person name="Matsuda Y."/>
            <person name="Mondo S."/>
            <person name="Lyhne E.K."/>
            <person name="Kogle M.E."/>
            <person name="Clum A."/>
            <person name="Lipzen A."/>
            <person name="Salamov A."/>
            <person name="Ngan C.Y."/>
            <person name="Daum C."/>
            <person name="Chiniquy J."/>
            <person name="Barry K."/>
            <person name="LaButti K."/>
            <person name="Haridas S."/>
            <person name="Simmons B.A."/>
            <person name="Magnuson J.K."/>
            <person name="Mortensen U.H."/>
            <person name="Larsen T.O."/>
            <person name="Grigoriev I.V."/>
            <person name="Baker S.E."/>
            <person name="Andersen M.R."/>
        </authorList>
    </citation>
    <scope>NUCLEOTIDE SEQUENCE [LARGE SCALE GENOMIC DNA]</scope>
    <source>
        <strain evidence="1 2">IBT 24754</strain>
    </source>
</reference>
<dbReference type="EMBL" id="MSFN02000004">
    <property type="protein sequence ID" value="PTU20501.1"/>
    <property type="molecule type" value="Genomic_DNA"/>
</dbReference>
<sequence>MVAGLDPASFAFLFNVLPSGTGDQTGNPRKRIRKDVMVLQLIPSVMVMNADLQRMNLCGMDFYRCAGPIDLNSLSVAGSGQGLKVVRCPVGSSPTVQAGFY</sequence>
<dbReference type="AlphaFoldDB" id="A0A2T5LW42"/>
<gene>
    <name evidence="1" type="ORF">P175DRAFT_0557190</name>
</gene>
<dbReference type="VEuPathDB" id="FungiDB:P175DRAFT_0557190"/>
<dbReference type="GeneID" id="63817638"/>
<protein>
    <submittedName>
        <fullName evidence="1">Uncharacterized protein</fullName>
    </submittedName>
</protein>
<comment type="caution">
    <text evidence="1">The sequence shown here is derived from an EMBL/GenBank/DDBJ whole genome shotgun (WGS) entry which is preliminary data.</text>
</comment>
<name>A0A2T5LW42_9EURO</name>
<organism evidence="1 2">
    <name type="scientific">Aspergillus ochraceoroseus IBT 24754</name>
    <dbReference type="NCBI Taxonomy" id="1392256"/>
    <lineage>
        <taxon>Eukaryota</taxon>
        <taxon>Fungi</taxon>
        <taxon>Dikarya</taxon>
        <taxon>Ascomycota</taxon>
        <taxon>Pezizomycotina</taxon>
        <taxon>Eurotiomycetes</taxon>
        <taxon>Eurotiomycetidae</taxon>
        <taxon>Eurotiales</taxon>
        <taxon>Aspergillaceae</taxon>
        <taxon>Aspergillus</taxon>
        <taxon>Aspergillus subgen. Nidulantes</taxon>
    </lineage>
</organism>